<evidence type="ECO:0000313" key="4">
    <source>
        <dbReference type="Proteomes" id="UP001500547"/>
    </source>
</evidence>
<dbReference type="PRINTS" id="PR01790">
    <property type="entry name" value="SMP30FAMILY"/>
</dbReference>
<protein>
    <submittedName>
        <fullName evidence="3">SMP-30/gluconolactonase/LRE family protein</fullName>
    </submittedName>
</protein>
<evidence type="ECO:0000313" key="3">
    <source>
        <dbReference type="EMBL" id="GAA5163227.1"/>
    </source>
</evidence>
<reference evidence="4" key="1">
    <citation type="journal article" date="2019" name="Int. J. Syst. Evol. Microbiol.">
        <title>The Global Catalogue of Microorganisms (GCM) 10K type strain sequencing project: providing services to taxonomists for standard genome sequencing and annotation.</title>
        <authorList>
            <consortium name="The Broad Institute Genomics Platform"/>
            <consortium name="The Broad Institute Genome Sequencing Center for Infectious Disease"/>
            <person name="Wu L."/>
            <person name="Ma J."/>
        </authorList>
    </citation>
    <scope>NUCLEOTIDE SEQUENCE [LARGE SCALE GENOMIC DNA]</scope>
    <source>
        <strain evidence="4">JCM 18715</strain>
    </source>
</reference>
<dbReference type="PANTHER" id="PTHR10907">
    <property type="entry name" value="REGUCALCIN"/>
    <property type="match status" value="1"/>
</dbReference>
<dbReference type="InterPro" id="IPR011042">
    <property type="entry name" value="6-blade_b-propeller_TolB-like"/>
</dbReference>
<dbReference type="Proteomes" id="UP001500547">
    <property type="component" value="Unassembled WGS sequence"/>
</dbReference>
<accession>A0ABP9QK01</accession>
<sequence length="300" mass="33176">MQPFSTLSIEKHTIISRDDTDTCGESPFWSQKDQAWYWSDIPAGRIQRWHPASGQFDRWQLPEQTGCVVQREDGRLLIACESGLFTLDTASGNFTRIADIAFPASGMRFNDGKCDRAGRLWVTSFMMASDKRPIGSLFCYSNGILREVIAGGFMTPNGMAFSPDNRTLYISDSHADVRKVWAIDYDIASGTLGERRLFVDMRDFAGRPDGATVDTEGGYWVAGMDAGCIYRFTPAGQLDRVVNLPVRHPTMPAFGGPAMDEVFVTSLKRGNIPVEQDPDAGKTLCFSIGNKGIAEVPYRG</sequence>
<dbReference type="SUPFAM" id="SSF63829">
    <property type="entry name" value="Calcium-dependent phosphotriesterase"/>
    <property type="match status" value="1"/>
</dbReference>
<dbReference type="Pfam" id="PF08450">
    <property type="entry name" value="SGL"/>
    <property type="match status" value="1"/>
</dbReference>
<dbReference type="RefSeq" id="WP_345532269.1">
    <property type="nucleotide sequence ID" value="NZ_BAABLD010000007.1"/>
</dbReference>
<organism evidence="3 4">
    <name type="scientific">Viridibacterium curvum</name>
    <dbReference type="NCBI Taxonomy" id="1101404"/>
    <lineage>
        <taxon>Bacteria</taxon>
        <taxon>Pseudomonadati</taxon>
        <taxon>Pseudomonadota</taxon>
        <taxon>Betaproteobacteria</taxon>
        <taxon>Rhodocyclales</taxon>
        <taxon>Rhodocyclaceae</taxon>
        <taxon>Viridibacterium</taxon>
    </lineage>
</organism>
<dbReference type="EMBL" id="BAABLD010000007">
    <property type="protein sequence ID" value="GAA5163227.1"/>
    <property type="molecule type" value="Genomic_DNA"/>
</dbReference>
<proteinExistence type="inferred from homology"/>
<evidence type="ECO:0000256" key="1">
    <source>
        <dbReference type="ARBA" id="ARBA00008853"/>
    </source>
</evidence>
<comment type="similarity">
    <text evidence="1">Belongs to the SMP-30/CGR1 family.</text>
</comment>
<keyword evidence="4" id="KW-1185">Reference proteome</keyword>
<feature type="domain" description="SMP-30/Gluconolactonase/LRE-like region" evidence="2">
    <location>
        <begin position="23"/>
        <end position="267"/>
    </location>
</feature>
<comment type="caution">
    <text evidence="3">The sequence shown here is derived from an EMBL/GenBank/DDBJ whole genome shotgun (WGS) entry which is preliminary data.</text>
</comment>
<dbReference type="InterPro" id="IPR005511">
    <property type="entry name" value="SMP-30"/>
</dbReference>
<dbReference type="PANTHER" id="PTHR10907:SF47">
    <property type="entry name" value="REGUCALCIN"/>
    <property type="match status" value="1"/>
</dbReference>
<dbReference type="InterPro" id="IPR013658">
    <property type="entry name" value="SGL"/>
</dbReference>
<evidence type="ECO:0000259" key="2">
    <source>
        <dbReference type="Pfam" id="PF08450"/>
    </source>
</evidence>
<gene>
    <name evidence="3" type="ORF">GCM10025770_15040</name>
</gene>
<dbReference type="Gene3D" id="2.120.10.30">
    <property type="entry name" value="TolB, C-terminal domain"/>
    <property type="match status" value="1"/>
</dbReference>
<name>A0ABP9QK01_9RHOO</name>